<dbReference type="GO" id="GO:0003677">
    <property type="term" value="F:DNA binding"/>
    <property type="evidence" value="ECO:0007669"/>
    <property type="project" value="UniProtKB-KW"/>
</dbReference>
<keyword evidence="1" id="KW-0238">DNA-binding</keyword>
<dbReference type="AlphaFoldDB" id="A0A7Y9UV24"/>
<reference evidence="1 2" key="1">
    <citation type="submission" date="2020-07" db="EMBL/GenBank/DDBJ databases">
        <title>Sequencing the genomes of 1000 actinobacteria strains.</title>
        <authorList>
            <person name="Klenk H.-P."/>
        </authorList>
    </citation>
    <scope>NUCLEOTIDE SEQUENCE [LARGE SCALE GENOMIC DNA]</scope>
    <source>
        <strain evidence="1 2">DSM 24552</strain>
    </source>
</reference>
<name>A0A7Y9UV24_9ACTN</name>
<dbReference type="RefSeq" id="WP_179517487.1">
    <property type="nucleotide sequence ID" value="NZ_JACCAC010000001.1"/>
</dbReference>
<comment type="caution">
    <text evidence="1">The sequence shown here is derived from an EMBL/GenBank/DDBJ whole genome shotgun (WGS) entry which is preliminary data.</text>
</comment>
<keyword evidence="2" id="KW-1185">Reference proteome</keyword>
<dbReference type="Proteomes" id="UP000544110">
    <property type="component" value="Unassembled WGS sequence"/>
</dbReference>
<dbReference type="EMBL" id="JACCAC010000001">
    <property type="protein sequence ID" value="NYG54960.1"/>
    <property type="molecule type" value="Genomic_DNA"/>
</dbReference>
<accession>A0A7Y9UV24</accession>
<evidence type="ECO:0000313" key="2">
    <source>
        <dbReference type="Proteomes" id="UP000544110"/>
    </source>
</evidence>
<gene>
    <name evidence="1" type="ORF">BJ989_001264</name>
</gene>
<sequence>MPESAVGRVVALVASGRVDAAEVVPALRAALGAGGVADDSLDATLRRLAGVEDDRDGGGTWTEVEAARVTGRLTEEQYAVLRAGVLGHGR</sequence>
<protein>
    <submittedName>
        <fullName evidence="1">DNA-binding NarL/FixJ family response regulator</fullName>
    </submittedName>
</protein>
<evidence type="ECO:0000313" key="1">
    <source>
        <dbReference type="EMBL" id="NYG54960.1"/>
    </source>
</evidence>
<organism evidence="1 2">
    <name type="scientific">Nocardioides perillae</name>
    <dbReference type="NCBI Taxonomy" id="1119534"/>
    <lineage>
        <taxon>Bacteria</taxon>
        <taxon>Bacillati</taxon>
        <taxon>Actinomycetota</taxon>
        <taxon>Actinomycetes</taxon>
        <taxon>Propionibacteriales</taxon>
        <taxon>Nocardioidaceae</taxon>
        <taxon>Nocardioides</taxon>
    </lineage>
</organism>
<proteinExistence type="predicted"/>